<dbReference type="AlphaFoldDB" id="A0A4R0IQN4"/>
<proteinExistence type="predicted"/>
<organism evidence="1 2">
    <name type="scientific">Kribbella speibonae</name>
    <dbReference type="NCBI Taxonomy" id="1572660"/>
    <lineage>
        <taxon>Bacteria</taxon>
        <taxon>Bacillati</taxon>
        <taxon>Actinomycetota</taxon>
        <taxon>Actinomycetes</taxon>
        <taxon>Propionibacteriales</taxon>
        <taxon>Kribbellaceae</taxon>
        <taxon>Kribbella</taxon>
    </lineage>
</organism>
<protein>
    <recommendedName>
        <fullName evidence="3">ABM domain-containing protein</fullName>
    </recommendedName>
</protein>
<gene>
    <name evidence="1" type="ORF">E0H92_21430</name>
</gene>
<comment type="caution">
    <text evidence="1">The sequence shown here is derived from an EMBL/GenBank/DDBJ whole genome shotgun (WGS) entry which is preliminary data.</text>
</comment>
<dbReference type="Proteomes" id="UP000294225">
    <property type="component" value="Unassembled WGS sequence"/>
</dbReference>
<dbReference type="EMBL" id="SJKC01000003">
    <property type="protein sequence ID" value="TCC35327.1"/>
    <property type="molecule type" value="Genomic_DNA"/>
</dbReference>
<reference evidence="1 2" key="1">
    <citation type="submission" date="2019-02" db="EMBL/GenBank/DDBJ databases">
        <title>Kribbella capetownensis sp. nov. and Kribbella speibonae sp. nov., isolated from soil.</title>
        <authorList>
            <person name="Curtis S.M."/>
            <person name="Norton I."/>
            <person name="Everest G.J."/>
            <person name="Meyers P.R."/>
        </authorList>
    </citation>
    <scope>NUCLEOTIDE SEQUENCE [LARGE SCALE GENOMIC DNA]</scope>
    <source>
        <strain evidence="1 2">YM55</strain>
    </source>
</reference>
<evidence type="ECO:0000313" key="1">
    <source>
        <dbReference type="EMBL" id="TCC35327.1"/>
    </source>
</evidence>
<accession>A0A4R0IQN4</accession>
<name>A0A4R0IQN4_9ACTN</name>
<dbReference type="RefSeq" id="WP_131497519.1">
    <property type="nucleotide sequence ID" value="NZ_SJKC01000003.1"/>
</dbReference>
<evidence type="ECO:0008006" key="3">
    <source>
        <dbReference type="Google" id="ProtNLM"/>
    </source>
</evidence>
<evidence type="ECO:0000313" key="2">
    <source>
        <dbReference type="Proteomes" id="UP000294225"/>
    </source>
</evidence>
<sequence>MMTFQIKIEGFADADEALAMQEPVARVLCPVAEHNGPCEIPWAFTLTDNHDLVLGIYTTRQRAAELTADVQQATAHPTALTKAPPGHFDDLADQYRIEHPST</sequence>